<organism evidence="1 2">
    <name type="scientific">Gordonia terrae</name>
    <dbReference type="NCBI Taxonomy" id="2055"/>
    <lineage>
        <taxon>Bacteria</taxon>
        <taxon>Bacillati</taxon>
        <taxon>Actinomycetota</taxon>
        <taxon>Actinomycetes</taxon>
        <taxon>Mycobacteriales</taxon>
        <taxon>Gordoniaceae</taxon>
        <taxon>Gordonia</taxon>
    </lineage>
</organism>
<evidence type="ECO:0000313" key="1">
    <source>
        <dbReference type="EMBL" id="AWO85964.1"/>
    </source>
</evidence>
<dbReference type="KEGG" id="gta:BCM27_22510"/>
<dbReference type="AlphaFoldDB" id="A0AAD0K9Y2"/>
<dbReference type="Proteomes" id="UP000247118">
    <property type="component" value="Chromosome"/>
</dbReference>
<protein>
    <submittedName>
        <fullName evidence="1">Uncharacterized protein</fullName>
    </submittedName>
</protein>
<gene>
    <name evidence="1" type="ORF">DLJ61_22740</name>
</gene>
<sequence length="137" mass="15390">MHEKLPRKSIESLKKEGFGAADAKKATGVFHSLTVDALNEFGQFMNDWENNFYRIPMQSSVTMLPKDELGLLAESLVNITSTRQRMSVHQQNTVGGAIDVALISIGDGFIWLNRKHYFDNTLNPTWHLTHGATIKTT</sequence>
<reference evidence="1 2" key="1">
    <citation type="submission" date="2018-05" db="EMBL/GenBank/DDBJ databases">
        <title>Complete genome sequence of Gordonia terrae NRRL B-16283.</title>
        <authorList>
            <person name="Garlena R.A."/>
            <person name="Russell D.A."/>
            <person name="Hatfull G.F."/>
        </authorList>
    </citation>
    <scope>NUCLEOTIDE SEQUENCE [LARGE SCALE GENOMIC DNA]</scope>
    <source>
        <strain evidence="1 2">NRRL B-16283</strain>
    </source>
</reference>
<dbReference type="EMBL" id="CP029604">
    <property type="protein sequence ID" value="AWO85964.1"/>
    <property type="molecule type" value="Genomic_DNA"/>
</dbReference>
<accession>A0AAD0K9Y2</accession>
<proteinExistence type="predicted"/>
<name>A0AAD0K9Y2_9ACTN</name>
<evidence type="ECO:0000313" key="2">
    <source>
        <dbReference type="Proteomes" id="UP000247118"/>
    </source>
</evidence>